<feature type="transmembrane region" description="Helical" evidence="1">
    <location>
        <begin position="7"/>
        <end position="25"/>
    </location>
</feature>
<dbReference type="Proteomes" id="UP000683246">
    <property type="component" value="Chromosome"/>
</dbReference>
<reference evidence="2" key="1">
    <citation type="submission" date="2020-07" db="EMBL/GenBank/DDBJ databases">
        <title>Vallitalea pronyensis genome.</title>
        <authorList>
            <person name="Postec A."/>
        </authorList>
    </citation>
    <scope>NUCLEOTIDE SEQUENCE</scope>
    <source>
        <strain evidence="2">FatNI3</strain>
    </source>
</reference>
<gene>
    <name evidence="2" type="ORF">HZI73_17315</name>
</gene>
<dbReference type="EMBL" id="CP058649">
    <property type="protein sequence ID" value="QUI23944.1"/>
    <property type="molecule type" value="Genomic_DNA"/>
</dbReference>
<sequence length="73" mass="8269">MRKNLRLLSNIAFYSAIAVSVFALGKTYYDRSQLPAGTCPVDSNNHLLTIGIVLIIVYLLISGIEWWLKKKEQ</sequence>
<keyword evidence="1" id="KW-0472">Membrane</keyword>
<evidence type="ECO:0000256" key="1">
    <source>
        <dbReference type="SAM" id="Phobius"/>
    </source>
</evidence>
<accession>A0A8J8MM09</accession>
<dbReference type="KEGG" id="vpy:HZI73_17315"/>
<keyword evidence="1" id="KW-0812">Transmembrane</keyword>
<feature type="transmembrane region" description="Helical" evidence="1">
    <location>
        <begin position="45"/>
        <end position="68"/>
    </location>
</feature>
<keyword evidence="3" id="KW-1185">Reference proteome</keyword>
<keyword evidence="1" id="KW-1133">Transmembrane helix</keyword>
<protein>
    <submittedName>
        <fullName evidence="2">Uncharacterized protein</fullName>
    </submittedName>
</protein>
<evidence type="ECO:0000313" key="3">
    <source>
        <dbReference type="Proteomes" id="UP000683246"/>
    </source>
</evidence>
<evidence type="ECO:0000313" key="2">
    <source>
        <dbReference type="EMBL" id="QUI23944.1"/>
    </source>
</evidence>
<organism evidence="2 3">
    <name type="scientific">Vallitalea pronyensis</name>
    <dbReference type="NCBI Taxonomy" id="1348613"/>
    <lineage>
        <taxon>Bacteria</taxon>
        <taxon>Bacillati</taxon>
        <taxon>Bacillota</taxon>
        <taxon>Clostridia</taxon>
        <taxon>Lachnospirales</taxon>
        <taxon>Vallitaleaceae</taxon>
        <taxon>Vallitalea</taxon>
    </lineage>
</organism>
<name>A0A8J8MM09_9FIRM</name>
<dbReference type="RefSeq" id="WP_212694634.1">
    <property type="nucleotide sequence ID" value="NZ_CP058649.1"/>
</dbReference>
<dbReference type="AlphaFoldDB" id="A0A8J8MM09"/>
<proteinExistence type="predicted"/>